<feature type="signal peptide" evidence="6">
    <location>
        <begin position="1"/>
        <end position="25"/>
    </location>
</feature>
<dbReference type="GO" id="GO:0052793">
    <property type="term" value="F:pectin acetylesterase activity"/>
    <property type="evidence" value="ECO:0007669"/>
    <property type="project" value="TreeGrafter"/>
</dbReference>
<dbReference type="EC" id="3.1.1.-" evidence="6"/>
<gene>
    <name evidence="8" type="ORF">HS088_TW23G00516</name>
</gene>
<evidence type="ECO:0000256" key="7">
    <source>
        <dbReference type="SAM" id="MobiDB-lite"/>
    </source>
</evidence>
<reference evidence="8 9" key="1">
    <citation type="journal article" date="2020" name="Nat. Commun.">
        <title>Genome of Tripterygium wilfordii and identification of cytochrome P450 involved in triptolide biosynthesis.</title>
        <authorList>
            <person name="Tu L."/>
            <person name="Su P."/>
            <person name="Zhang Z."/>
            <person name="Gao L."/>
            <person name="Wang J."/>
            <person name="Hu T."/>
            <person name="Zhou J."/>
            <person name="Zhang Y."/>
            <person name="Zhao Y."/>
            <person name="Liu Y."/>
            <person name="Song Y."/>
            <person name="Tong Y."/>
            <person name="Lu Y."/>
            <person name="Yang J."/>
            <person name="Xu C."/>
            <person name="Jia M."/>
            <person name="Peters R.J."/>
            <person name="Huang L."/>
            <person name="Gao W."/>
        </authorList>
    </citation>
    <scope>NUCLEOTIDE SEQUENCE [LARGE SCALE GENOMIC DNA]</scope>
    <source>
        <strain evidence="9">cv. XIE 37</strain>
        <tissue evidence="8">Leaf</tissue>
    </source>
</reference>
<comment type="subcellular location">
    <subcellularLocation>
        <location evidence="2 6">Secreted</location>
        <location evidence="2 6">Cell wall</location>
    </subcellularLocation>
</comment>
<dbReference type="Pfam" id="PF03283">
    <property type="entry name" value="PAE"/>
    <property type="match status" value="1"/>
</dbReference>
<sequence length="113" mass="11867">MGGSRLITLLLLVSFLVLLLKGAQSIPITLVQSAVAKGAVCLDGSPPAYHFDKGFGAGINNWLVHIEGGAWCKDAATCLSRKNTERGSSKKMKTDMGFSGILSGKQKSNPGMT</sequence>
<dbReference type="Proteomes" id="UP000593562">
    <property type="component" value="Unassembled WGS sequence"/>
</dbReference>
<dbReference type="InParanoid" id="A0A7J7BVY3"/>
<dbReference type="GO" id="GO:0009505">
    <property type="term" value="C:plant-type cell wall"/>
    <property type="evidence" value="ECO:0007669"/>
    <property type="project" value="TreeGrafter"/>
</dbReference>
<evidence type="ECO:0000313" key="8">
    <source>
        <dbReference type="EMBL" id="KAF5725787.1"/>
    </source>
</evidence>
<evidence type="ECO:0000313" key="9">
    <source>
        <dbReference type="Proteomes" id="UP000593562"/>
    </source>
</evidence>
<evidence type="ECO:0000256" key="3">
    <source>
        <dbReference type="ARBA" id="ARBA00005784"/>
    </source>
</evidence>
<keyword evidence="9" id="KW-1185">Reference proteome</keyword>
<evidence type="ECO:0000256" key="1">
    <source>
        <dbReference type="ARBA" id="ARBA00003534"/>
    </source>
</evidence>
<comment type="function">
    <text evidence="1 6">Hydrolyzes acetyl esters in homogalacturonan regions of pectin. In type I primary cell wall, galacturonic acid residues of pectin can be acetylated at the O-2 and O-3 positions. Decreasing the degree of acetylation of pectin gels in vitro alters their physical properties.</text>
</comment>
<keyword evidence="6" id="KW-0732">Signal</keyword>
<dbReference type="AlphaFoldDB" id="A0A7J7BVY3"/>
<comment type="caution">
    <text evidence="8">The sequence shown here is derived from an EMBL/GenBank/DDBJ whole genome shotgun (WGS) entry which is preliminary data.</text>
</comment>
<dbReference type="EMBL" id="JAAARO010000023">
    <property type="protein sequence ID" value="KAF5725787.1"/>
    <property type="molecule type" value="Genomic_DNA"/>
</dbReference>
<proteinExistence type="inferred from homology"/>
<dbReference type="PANTHER" id="PTHR21562:SF51">
    <property type="entry name" value="PECTIN ACETYLESTERASE 11"/>
    <property type="match status" value="1"/>
</dbReference>
<keyword evidence="4 6" id="KW-0134">Cell wall</keyword>
<evidence type="ECO:0000256" key="2">
    <source>
        <dbReference type="ARBA" id="ARBA00004191"/>
    </source>
</evidence>
<dbReference type="GO" id="GO:0071555">
    <property type="term" value="P:cell wall organization"/>
    <property type="evidence" value="ECO:0007669"/>
    <property type="project" value="UniProtKB-KW"/>
</dbReference>
<keyword evidence="5 6" id="KW-0961">Cell wall biogenesis/degradation</keyword>
<evidence type="ECO:0000256" key="6">
    <source>
        <dbReference type="RuleBase" id="RU363114"/>
    </source>
</evidence>
<organism evidence="8 9">
    <name type="scientific">Tripterygium wilfordii</name>
    <name type="common">Thunder God vine</name>
    <dbReference type="NCBI Taxonomy" id="458696"/>
    <lineage>
        <taxon>Eukaryota</taxon>
        <taxon>Viridiplantae</taxon>
        <taxon>Streptophyta</taxon>
        <taxon>Embryophyta</taxon>
        <taxon>Tracheophyta</taxon>
        <taxon>Spermatophyta</taxon>
        <taxon>Magnoliopsida</taxon>
        <taxon>eudicotyledons</taxon>
        <taxon>Gunneridae</taxon>
        <taxon>Pentapetalae</taxon>
        <taxon>rosids</taxon>
        <taxon>fabids</taxon>
        <taxon>Celastrales</taxon>
        <taxon>Celastraceae</taxon>
        <taxon>Tripterygium</taxon>
    </lineage>
</organism>
<comment type="similarity">
    <text evidence="3 6">Belongs to the pectinacetylesterase family.</text>
</comment>
<evidence type="ECO:0000256" key="5">
    <source>
        <dbReference type="ARBA" id="ARBA00023316"/>
    </source>
</evidence>
<feature type="region of interest" description="Disordered" evidence="7">
    <location>
        <begin position="83"/>
        <end position="113"/>
    </location>
</feature>
<dbReference type="InterPro" id="IPR004963">
    <property type="entry name" value="PAE/NOTUM"/>
</dbReference>
<keyword evidence="6" id="KW-0378">Hydrolase</keyword>
<accession>A0A7J7BVY3</accession>
<keyword evidence="6" id="KW-0964">Secreted</keyword>
<feature type="chain" id="PRO_5029938370" description="Pectin acetylesterase" evidence="6">
    <location>
        <begin position="26"/>
        <end position="113"/>
    </location>
</feature>
<dbReference type="PANTHER" id="PTHR21562">
    <property type="entry name" value="NOTUM-RELATED"/>
    <property type="match status" value="1"/>
</dbReference>
<feature type="compositionally biased region" description="Basic and acidic residues" evidence="7">
    <location>
        <begin position="83"/>
        <end position="94"/>
    </location>
</feature>
<name>A0A7J7BVY3_TRIWF</name>
<evidence type="ECO:0000256" key="4">
    <source>
        <dbReference type="ARBA" id="ARBA00022512"/>
    </source>
</evidence>
<protein>
    <recommendedName>
        <fullName evidence="6">Pectin acetylesterase</fullName>
        <ecNumber evidence="6">3.1.1.-</ecNumber>
    </recommendedName>
</protein>